<protein>
    <submittedName>
        <fullName evidence="1">Uncharacterized protein</fullName>
    </submittedName>
</protein>
<name>A0A917FLH8_9BACL</name>
<accession>A0A917FLH8</accession>
<keyword evidence="2" id="KW-1185">Reference proteome</keyword>
<reference evidence="1" key="2">
    <citation type="submission" date="2020-09" db="EMBL/GenBank/DDBJ databases">
        <authorList>
            <person name="Sun Q."/>
            <person name="Zhou Y."/>
        </authorList>
    </citation>
    <scope>NUCLEOTIDE SEQUENCE</scope>
    <source>
        <strain evidence="1">CGMCC 1.12987</strain>
    </source>
</reference>
<proteinExistence type="predicted"/>
<comment type="caution">
    <text evidence="1">The sequence shown here is derived from an EMBL/GenBank/DDBJ whole genome shotgun (WGS) entry which is preliminary data.</text>
</comment>
<reference evidence="1" key="1">
    <citation type="journal article" date="2014" name="Int. J. Syst. Evol. Microbiol.">
        <title>Complete genome sequence of Corynebacterium casei LMG S-19264T (=DSM 44701T), isolated from a smear-ripened cheese.</title>
        <authorList>
            <consortium name="US DOE Joint Genome Institute (JGI-PGF)"/>
            <person name="Walter F."/>
            <person name="Albersmeier A."/>
            <person name="Kalinowski J."/>
            <person name="Ruckert C."/>
        </authorList>
    </citation>
    <scope>NUCLEOTIDE SEQUENCE</scope>
    <source>
        <strain evidence="1">CGMCC 1.12987</strain>
    </source>
</reference>
<dbReference type="EMBL" id="BMGR01000001">
    <property type="protein sequence ID" value="GGF88101.1"/>
    <property type="molecule type" value="Genomic_DNA"/>
</dbReference>
<organism evidence="1 2">
    <name type="scientific">Paenibacillus abyssi</name>
    <dbReference type="NCBI Taxonomy" id="1340531"/>
    <lineage>
        <taxon>Bacteria</taxon>
        <taxon>Bacillati</taxon>
        <taxon>Bacillota</taxon>
        <taxon>Bacilli</taxon>
        <taxon>Bacillales</taxon>
        <taxon>Paenibacillaceae</taxon>
        <taxon>Paenibacillus</taxon>
    </lineage>
</organism>
<dbReference type="AlphaFoldDB" id="A0A917FLH8"/>
<gene>
    <name evidence="1" type="ORF">GCM10010916_01750</name>
</gene>
<evidence type="ECO:0000313" key="2">
    <source>
        <dbReference type="Proteomes" id="UP000644756"/>
    </source>
</evidence>
<dbReference type="RefSeq" id="WP_188528105.1">
    <property type="nucleotide sequence ID" value="NZ_BMGR01000001.1"/>
</dbReference>
<evidence type="ECO:0000313" key="1">
    <source>
        <dbReference type="EMBL" id="GGF88101.1"/>
    </source>
</evidence>
<dbReference type="Proteomes" id="UP000644756">
    <property type="component" value="Unassembled WGS sequence"/>
</dbReference>
<sequence length="56" mass="6473">MLHDNIRKSHARVSKNKRIFTKFSADPTFLYNGGCELYEDAADYVNIRTIRAVRIG</sequence>